<keyword evidence="3" id="KW-0547">Nucleotide-binding</keyword>
<dbReference type="PANTHER" id="PTHR11059:SF0">
    <property type="entry name" value="DNA REPAIR PROTEIN RECN"/>
    <property type="match status" value="1"/>
</dbReference>
<dbReference type="EMBL" id="QLTW01000135">
    <property type="protein sequence ID" value="MBT9145646.1"/>
    <property type="molecule type" value="Genomic_DNA"/>
</dbReference>
<name>A0A9E2F501_PSYF1</name>
<keyword evidence="8" id="KW-0175">Coiled coil</keyword>
<evidence type="ECO:0000256" key="8">
    <source>
        <dbReference type="SAM" id="Coils"/>
    </source>
</evidence>
<dbReference type="Gene3D" id="3.40.50.300">
    <property type="entry name" value="P-loop containing nucleotide triphosphate hydrolases"/>
    <property type="match status" value="2"/>
</dbReference>
<dbReference type="InterPro" id="IPR027417">
    <property type="entry name" value="P-loop_NTPase"/>
</dbReference>
<gene>
    <name evidence="9" type="ORF">DDT42_01521</name>
</gene>
<dbReference type="NCBIfam" id="NF045780">
    <property type="entry name" value="TrlF_fam_ATP"/>
    <property type="match status" value="1"/>
</dbReference>
<evidence type="ECO:0000313" key="9">
    <source>
        <dbReference type="EMBL" id="MBT9145646.1"/>
    </source>
</evidence>
<sequence>MMKELIAMNDKGYNGANWMKVDLHLHSPGVESFTLPPGLNLNSNDAYKKLAEKYIKKMGEAQIKIGAITDYNGVRKEWFELIKNKAKNKGVVIFPGVELSLKLTGGKYGLHLLLIFEQNVDIDGLNTFLHSLDKNPQEPLVNGRKHRDIESRLELGGLISEVRERYKCLVIFPHPEDAKGLLDTFNPSQSARYLMNINPDAIEYISEEGENKLISTNELPSDYFKKIAILENTDPKWLDDIGTKKRDGKLRTTYYKLSSFSIDALKIALHDPEVRVKSYEYPSFYHNRISKIVINGSTFLKSLEILFNPELNTFIGGRGVGKSAIIETMRYVMDLPIYADKSSRMDFVEGVVGSGGEISLFIERYYGKEKKDFEIKRTIGKDTEIIENGVKTGFSVQSLFEEAKYPIIIGQKELYFLSITPTFQLQLIDELIGEVIRHLQEEFRRLIEQLRENGRGVSALKERVRKREEYDQRLMEIESQIKVYKDLGVEEKLRRWTDIVDDEEKLRDAIEKLKGINEKMLSFFDESASELNYLENSLKRGKSENKSILEKVAGEISHIKRAFEQSEKQLSATTGQSREGIQVLYAGWLEKKRRIEIEVQEIKRELAEKGLKPDELERLTKERANLIPLIEELTRLEKEIEKLEDDREKSKNKIGKKRHDIFNIRKEQLDKINDALKGRLKIEVKYEEDKNKFIQDLTNLLKGSKVSSDAIGVLVNAPNKVTDGLLLSQYIRGNKQKLQEEFNLTPAMCNRILEWFKDSERLYELETFFPEDKIEIFLKVNEEYKVIDKLSIGQKATALLLLLFAQEDRIIVLDQPEEDLDNRFIYDDVVKILREMKGKRQLFIATHNANIPVLGDSELVLVLETKNERCVINNKGSIDKEDIKSDVKNIMEGGEEAFRIRAEKYGGA</sequence>
<dbReference type="GO" id="GO:0006310">
    <property type="term" value="P:DNA recombination"/>
    <property type="evidence" value="ECO:0007669"/>
    <property type="project" value="InterPro"/>
</dbReference>
<dbReference type="Proteomes" id="UP000811545">
    <property type="component" value="Unassembled WGS sequence"/>
</dbReference>
<dbReference type="SUPFAM" id="SSF52540">
    <property type="entry name" value="P-loop containing nucleoside triphosphate hydrolases"/>
    <property type="match status" value="2"/>
</dbReference>
<evidence type="ECO:0000256" key="5">
    <source>
        <dbReference type="ARBA" id="ARBA00022840"/>
    </source>
</evidence>
<dbReference type="InterPro" id="IPR004604">
    <property type="entry name" value="DNA_recomb/repair_RecN"/>
</dbReference>
<dbReference type="InterPro" id="IPR054787">
    <property type="entry name" value="TrlF_ATPase"/>
</dbReference>
<keyword evidence="4" id="KW-0227">DNA damage</keyword>
<evidence type="ECO:0000256" key="2">
    <source>
        <dbReference type="ARBA" id="ARBA00021315"/>
    </source>
</evidence>
<evidence type="ECO:0000256" key="7">
    <source>
        <dbReference type="ARBA" id="ARBA00033408"/>
    </source>
</evidence>
<dbReference type="SUPFAM" id="SSF89550">
    <property type="entry name" value="PHP domain-like"/>
    <property type="match status" value="1"/>
</dbReference>
<organism evidence="9 10">
    <name type="scientific">Psychracetigena formicireducens</name>
    <dbReference type="NCBI Taxonomy" id="2986056"/>
    <lineage>
        <taxon>Bacteria</taxon>
        <taxon>Bacillati</taxon>
        <taxon>Candidatus Lithacetigenota</taxon>
        <taxon>Candidatus Psychracetigena</taxon>
    </lineage>
</organism>
<feature type="coiled-coil region" evidence="8">
    <location>
        <begin position="585"/>
        <end position="660"/>
    </location>
</feature>
<dbReference type="GO" id="GO:0006281">
    <property type="term" value="P:DNA repair"/>
    <property type="evidence" value="ECO:0007669"/>
    <property type="project" value="UniProtKB-KW"/>
</dbReference>
<reference evidence="9 10" key="1">
    <citation type="journal article" date="2021" name="bioRxiv">
        <title>Unique metabolic strategies in Hadean analogues reveal hints for primordial physiology.</title>
        <authorList>
            <person name="Nobu M.K."/>
            <person name="Nakai R."/>
            <person name="Tamazawa S."/>
            <person name="Mori H."/>
            <person name="Toyoda A."/>
            <person name="Ijiri A."/>
            <person name="Suzuki S."/>
            <person name="Kurokawa K."/>
            <person name="Kamagata Y."/>
            <person name="Tamaki H."/>
        </authorList>
    </citation>
    <scope>NUCLEOTIDE SEQUENCE [LARGE SCALE GENOMIC DNA]</scope>
    <source>
        <strain evidence="9">BS525</strain>
    </source>
</reference>
<evidence type="ECO:0000256" key="3">
    <source>
        <dbReference type="ARBA" id="ARBA00022741"/>
    </source>
</evidence>
<dbReference type="GO" id="GO:0005524">
    <property type="term" value="F:ATP binding"/>
    <property type="evidence" value="ECO:0007669"/>
    <property type="project" value="UniProtKB-KW"/>
</dbReference>
<dbReference type="Gene3D" id="3.20.20.140">
    <property type="entry name" value="Metal-dependent hydrolases"/>
    <property type="match status" value="1"/>
</dbReference>
<feature type="coiled-coil region" evidence="8">
    <location>
        <begin position="460"/>
        <end position="519"/>
    </location>
</feature>
<proteinExistence type="inferred from homology"/>
<dbReference type="PANTHER" id="PTHR11059">
    <property type="entry name" value="DNA REPAIR PROTEIN RECN"/>
    <property type="match status" value="1"/>
</dbReference>
<evidence type="ECO:0000313" key="10">
    <source>
        <dbReference type="Proteomes" id="UP000811545"/>
    </source>
</evidence>
<accession>A0A9E2F501</accession>
<evidence type="ECO:0000256" key="1">
    <source>
        <dbReference type="ARBA" id="ARBA00009441"/>
    </source>
</evidence>
<keyword evidence="6" id="KW-0234">DNA repair</keyword>
<keyword evidence="5" id="KW-0067">ATP-binding</keyword>
<protein>
    <recommendedName>
        <fullName evidence="2">DNA repair protein RecN</fullName>
    </recommendedName>
    <alternativeName>
        <fullName evidence="7">Recombination protein N</fullName>
    </alternativeName>
</protein>
<evidence type="ECO:0000256" key="6">
    <source>
        <dbReference type="ARBA" id="ARBA00023204"/>
    </source>
</evidence>
<evidence type="ECO:0000256" key="4">
    <source>
        <dbReference type="ARBA" id="ARBA00022763"/>
    </source>
</evidence>
<dbReference type="AlphaFoldDB" id="A0A9E2F501"/>
<dbReference type="InterPro" id="IPR016195">
    <property type="entry name" value="Pol/histidinol_Pase-like"/>
</dbReference>
<comment type="similarity">
    <text evidence="1">Belongs to the RecN family.</text>
</comment>
<comment type="caution">
    <text evidence="9">The sequence shown here is derived from an EMBL/GenBank/DDBJ whole genome shotgun (WGS) entry which is preliminary data.</text>
</comment>